<dbReference type="Pfam" id="PF01992">
    <property type="entry name" value="vATP-synt_AC39"/>
    <property type="match status" value="1"/>
</dbReference>
<dbReference type="EMBL" id="JAFGIX010000026">
    <property type="protein sequence ID" value="MBN1572607.1"/>
    <property type="molecule type" value="Genomic_DNA"/>
</dbReference>
<dbReference type="SUPFAM" id="SSF103486">
    <property type="entry name" value="V-type ATP synthase subunit C"/>
    <property type="match status" value="1"/>
</dbReference>
<organism evidence="4 5">
    <name type="scientific">Candidatus Zymogenus saltonus</name>
    <dbReference type="NCBI Taxonomy" id="2844893"/>
    <lineage>
        <taxon>Bacteria</taxon>
        <taxon>Deltaproteobacteria</taxon>
        <taxon>Candidatus Zymogenia</taxon>
        <taxon>Candidatus Zymogeniales</taxon>
        <taxon>Candidatus Zymogenaceae</taxon>
        <taxon>Candidatus Zymogenus</taxon>
    </lineage>
</organism>
<proteinExistence type="inferred from homology"/>
<comment type="similarity">
    <text evidence="1">Belongs to the V-ATPase V0D/AC39 subunit family.</text>
</comment>
<name>A0A9D8KEI0_9DELT</name>
<dbReference type="InterPro" id="IPR035067">
    <property type="entry name" value="V-type_ATPase_csu/dsu"/>
</dbReference>
<evidence type="ECO:0000256" key="3">
    <source>
        <dbReference type="ARBA" id="ARBA00023065"/>
    </source>
</evidence>
<dbReference type="GO" id="GO:0046961">
    <property type="term" value="F:proton-transporting ATPase activity, rotational mechanism"/>
    <property type="evidence" value="ECO:0007669"/>
    <property type="project" value="InterPro"/>
</dbReference>
<dbReference type="Gene3D" id="1.10.132.50">
    <property type="entry name" value="ATP synthase (C/AC39) subunit, domain 3"/>
    <property type="match status" value="1"/>
</dbReference>
<dbReference type="PANTHER" id="PTHR38682">
    <property type="entry name" value="V-TYPE ATP SYNTHASE SUBUNIT C"/>
    <property type="match status" value="1"/>
</dbReference>
<dbReference type="InterPro" id="IPR044911">
    <property type="entry name" value="V-type_ATPase_csu/dsu_dom_3"/>
</dbReference>
<reference evidence="4" key="1">
    <citation type="journal article" date="2021" name="Environ. Microbiol.">
        <title>Genomic characterization of three novel Desulfobacterota classes expand the metabolic and phylogenetic diversity of the phylum.</title>
        <authorList>
            <person name="Murphy C.L."/>
            <person name="Biggerstaff J."/>
            <person name="Eichhorn A."/>
            <person name="Ewing E."/>
            <person name="Shahan R."/>
            <person name="Soriano D."/>
            <person name="Stewart S."/>
            <person name="VanMol K."/>
            <person name="Walker R."/>
            <person name="Walters P."/>
            <person name="Elshahed M.S."/>
            <person name="Youssef N.H."/>
        </authorList>
    </citation>
    <scope>NUCLEOTIDE SEQUENCE</scope>
    <source>
        <strain evidence="4">Zod_Metabat.24</strain>
    </source>
</reference>
<keyword evidence="2" id="KW-0813">Transport</keyword>
<dbReference type="Proteomes" id="UP000809273">
    <property type="component" value="Unassembled WGS sequence"/>
</dbReference>
<evidence type="ECO:0000313" key="5">
    <source>
        <dbReference type="Proteomes" id="UP000809273"/>
    </source>
</evidence>
<comment type="caution">
    <text evidence="4">The sequence shown here is derived from an EMBL/GenBank/DDBJ whole genome shotgun (WGS) entry which is preliminary data.</text>
</comment>
<dbReference type="InterPro" id="IPR002843">
    <property type="entry name" value="ATPase_V0-cplx_csu/dsu"/>
</dbReference>
<dbReference type="PANTHER" id="PTHR38682:SF1">
    <property type="entry name" value="V-TYPE ATP SYNTHASE SUBUNIT C"/>
    <property type="match status" value="1"/>
</dbReference>
<keyword evidence="3" id="KW-0406">Ion transport</keyword>
<dbReference type="InterPro" id="IPR050873">
    <property type="entry name" value="V-ATPase_V0D/AC39_subunit"/>
</dbReference>
<dbReference type="Gene3D" id="1.20.1690.10">
    <property type="entry name" value="V-type ATP synthase subunit C domain"/>
    <property type="match status" value="2"/>
</dbReference>
<evidence type="ECO:0000256" key="2">
    <source>
        <dbReference type="ARBA" id="ARBA00022448"/>
    </source>
</evidence>
<accession>A0A9D8KEI0</accession>
<evidence type="ECO:0000256" key="1">
    <source>
        <dbReference type="ARBA" id="ARBA00006709"/>
    </source>
</evidence>
<sequence length="354" mass="41370">MIENGLDLDNNVPFGDWKWGSDPRYAYAAGYIRSIEVRMIAPDRYLRFAEARGVEDIFSMLGDTDYAKVYQEDIGGLYEFDTNVMLREEEERIKGIINELTKDKDITDLLFLRNDFFNLKLALKEIFGEKEQGNAYSRLGLFSADMIFQEAKEPEQSKELENYLRNTAVEAKKAYEASANPMDIDIVVDRAMFKYIIDKVKEARLLFFYKLLTMEVDITNILTFFRARWQEEPQPVFTRGFIEDGGLPLAYFSDLYLRELDGIETIFSNTEYGDFVGEGVPYLKGENSFFRFEAMINNEFTRVIERTKLLNFGIEIILAYHYQKMMEIKKLRTVFIAKENNLSAQDIKMRLGYV</sequence>
<dbReference type="AlphaFoldDB" id="A0A9D8KEI0"/>
<dbReference type="InterPro" id="IPR036079">
    <property type="entry name" value="ATPase_csu/dsu_sf"/>
</dbReference>
<evidence type="ECO:0000313" key="4">
    <source>
        <dbReference type="EMBL" id="MBN1572607.1"/>
    </source>
</evidence>
<protein>
    <submittedName>
        <fullName evidence="4">V-type ATPase subunit</fullName>
    </submittedName>
</protein>
<gene>
    <name evidence="4" type="ORF">JW984_05350</name>
</gene>
<reference evidence="4" key="2">
    <citation type="submission" date="2021-01" db="EMBL/GenBank/DDBJ databases">
        <authorList>
            <person name="Hahn C.R."/>
            <person name="Youssef N.H."/>
            <person name="Elshahed M."/>
        </authorList>
    </citation>
    <scope>NUCLEOTIDE SEQUENCE</scope>
    <source>
        <strain evidence="4">Zod_Metabat.24</strain>
    </source>
</reference>